<sequence length="88" mass="9537">MPGSDLTFAEGLVQRGLRDTPTGTATHPQLEIGGRAERLHVQGIMLAHGLATKTFCDDLVKQLKRCIPIHSGAQGTVHIKVLFLLCSY</sequence>
<organism evidence="1 2">
    <name type="scientific">Apatococcus fuscideae</name>
    <dbReference type="NCBI Taxonomy" id="2026836"/>
    <lineage>
        <taxon>Eukaryota</taxon>
        <taxon>Viridiplantae</taxon>
        <taxon>Chlorophyta</taxon>
        <taxon>core chlorophytes</taxon>
        <taxon>Trebouxiophyceae</taxon>
        <taxon>Chlorellales</taxon>
        <taxon>Chlorellaceae</taxon>
        <taxon>Apatococcus</taxon>
    </lineage>
</organism>
<protein>
    <submittedName>
        <fullName evidence="1">Uncharacterized protein</fullName>
    </submittedName>
</protein>
<evidence type="ECO:0000313" key="2">
    <source>
        <dbReference type="Proteomes" id="UP001485043"/>
    </source>
</evidence>
<dbReference type="Proteomes" id="UP001485043">
    <property type="component" value="Unassembled WGS sequence"/>
</dbReference>
<name>A0AAW1TES4_9CHLO</name>
<keyword evidence="2" id="KW-1185">Reference proteome</keyword>
<proteinExistence type="predicted"/>
<accession>A0AAW1TES4</accession>
<reference evidence="1 2" key="1">
    <citation type="journal article" date="2024" name="Nat. Commun.">
        <title>Phylogenomics reveals the evolutionary origins of lichenization in chlorophyte algae.</title>
        <authorList>
            <person name="Puginier C."/>
            <person name="Libourel C."/>
            <person name="Otte J."/>
            <person name="Skaloud P."/>
            <person name="Haon M."/>
            <person name="Grisel S."/>
            <person name="Petersen M."/>
            <person name="Berrin J.G."/>
            <person name="Delaux P.M."/>
            <person name="Dal Grande F."/>
            <person name="Keller J."/>
        </authorList>
    </citation>
    <scope>NUCLEOTIDE SEQUENCE [LARGE SCALE GENOMIC DNA]</scope>
    <source>
        <strain evidence="1 2">SAG 2523</strain>
    </source>
</reference>
<comment type="caution">
    <text evidence="1">The sequence shown here is derived from an EMBL/GenBank/DDBJ whole genome shotgun (WGS) entry which is preliminary data.</text>
</comment>
<dbReference type="AlphaFoldDB" id="A0AAW1TES4"/>
<gene>
    <name evidence="1" type="ORF">WJX84_000049</name>
</gene>
<evidence type="ECO:0000313" key="1">
    <source>
        <dbReference type="EMBL" id="KAK9868346.1"/>
    </source>
</evidence>
<dbReference type="EMBL" id="JALJOV010000033">
    <property type="protein sequence ID" value="KAK9868346.1"/>
    <property type="molecule type" value="Genomic_DNA"/>
</dbReference>